<proteinExistence type="predicted"/>
<evidence type="ECO:0000313" key="3">
    <source>
        <dbReference type="EMBL" id="EJT76410.1"/>
    </source>
</evidence>
<reference evidence="4" key="5">
    <citation type="submission" date="2018-04" db="UniProtKB">
        <authorList>
            <consortium name="EnsemblFungi"/>
        </authorList>
    </citation>
    <scope>IDENTIFICATION</scope>
    <source>
        <strain evidence="4">R3-111a-1</strain>
    </source>
</reference>
<keyword evidence="2" id="KW-0812">Transmembrane</keyword>
<dbReference type="Proteomes" id="UP000006039">
    <property type="component" value="Unassembled WGS sequence"/>
</dbReference>
<feature type="compositionally biased region" description="Basic residues" evidence="1">
    <location>
        <begin position="141"/>
        <end position="152"/>
    </location>
</feature>
<reference evidence="3" key="2">
    <citation type="submission" date="2010-07" db="EMBL/GenBank/DDBJ databases">
        <authorList>
            <consortium name="The Broad Institute Genome Sequencing Platform"/>
            <consortium name="Broad Institute Genome Sequencing Center for Infectious Disease"/>
            <person name="Ma L.-J."/>
            <person name="Dead R."/>
            <person name="Young S."/>
            <person name="Zeng Q."/>
            <person name="Koehrsen M."/>
            <person name="Alvarado L."/>
            <person name="Berlin A."/>
            <person name="Chapman S.B."/>
            <person name="Chen Z."/>
            <person name="Freedman E."/>
            <person name="Gellesch M."/>
            <person name="Goldberg J."/>
            <person name="Griggs A."/>
            <person name="Gujja S."/>
            <person name="Heilman E.R."/>
            <person name="Heiman D."/>
            <person name="Hepburn T."/>
            <person name="Howarth C."/>
            <person name="Jen D."/>
            <person name="Larson L."/>
            <person name="Mehta T."/>
            <person name="Neiman D."/>
            <person name="Pearson M."/>
            <person name="Roberts A."/>
            <person name="Saif S."/>
            <person name="Shea T."/>
            <person name="Shenoy N."/>
            <person name="Sisk P."/>
            <person name="Stolte C."/>
            <person name="Sykes S."/>
            <person name="Walk T."/>
            <person name="White J."/>
            <person name="Yandava C."/>
            <person name="Haas B."/>
            <person name="Nusbaum C."/>
            <person name="Birren B."/>
        </authorList>
    </citation>
    <scope>NUCLEOTIDE SEQUENCE</scope>
    <source>
        <strain evidence="3">R3-111a-1</strain>
    </source>
</reference>
<feature type="compositionally biased region" description="Polar residues" evidence="1">
    <location>
        <begin position="94"/>
        <end position="103"/>
    </location>
</feature>
<evidence type="ECO:0000313" key="4">
    <source>
        <dbReference type="EnsemblFungi" id="EJT76410"/>
    </source>
</evidence>
<accession>J3NYH7</accession>
<dbReference type="HOGENOM" id="CLU_1643798_0_0_1"/>
<reference evidence="4" key="4">
    <citation type="journal article" date="2015" name="G3 (Bethesda)">
        <title>Genome sequences of three phytopathogenic species of the Magnaporthaceae family of fungi.</title>
        <authorList>
            <person name="Okagaki L.H."/>
            <person name="Nunes C.C."/>
            <person name="Sailsbery J."/>
            <person name="Clay B."/>
            <person name="Brown D."/>
            <person name="John T."/>
            <person name="Oh Y."/>
            <person name="Young N."/>
            <person name="Fitzgerald M."/>
            <person name="Haas B.J."/>
            <person name="Zeng Q."/>
            <person name="Young S."/>
            <person name="Adiconis X."/>
            <person name="Fan L."/>
            <person name="Levin J.Z."/>
            <person name="Mitchell T.K."/>
            <person name="Okubara P.A."/>
            <person name="Farman M.L."/>
            <person name="Kohn L.M."/>
            <person name="Birren B."/>
            <person name="Ma L.-J."/>
            <person name="Dean R.A."/>
        </authorList>
    </citation>
    <scope>NUCLEOTIDE SEQUENCE</scope>
    <source>
        <strain evidence="4">R3-111a-1</strain>
    </source>
</reference>
<organism evidence="3">
    <name type="scientific">Gaeumannomyces tritici (strain R3-111a-1)</name>
    <name type="common">Wheat and barley take-all root rot fungus</name>
    <name type="synonym">Gaeumannomyces graminis var. tritici</name>
    <dbReference type="NCBI Taxonomy" id="644352"/>
    <lineage>
        <taxon>Eukaryota</taxon>
        <taxon>Fungi</taxon>
        <taxon>Dikarya</taxon>
        <taxon>Ascomycota</taxon>
        <taxon>Pezizomycotina</taxon>
        <taxon>Sordariomycetes</taxon>
        <taxon>Sordariomycetidae</taxon>
        <taxon>Magnaporthales</taxon>
        <taxon>Magnaporthaceae</taxon>
        <taxon>Gaeumannomyces</taxon>
    </lineage>
</organism>
<gene>
    <name evidence="4" type="primary">20346787</name>
    <name evidence="3" type="ORF">GGTG_06329</name>
</gene>
<feature type="region of interest" description="Disordered" evidence="1">
    <location>
        <begin position="89"/>
        <end position="161"/>
    </location>
</feature>
<keyword evidence="5" id="KW-1185">Reference proteome</keyword>
<reference evidence="5" key="1">
    <citation type="submission" date="2010-07" db="EMBL/GenBank/DDBJ databases">
        <title>The genome sequence of Gaeumannomyces graminis var. tritici strain R3-111a-1.</title>
        <authorList>
            <consortium name="The Broad Institute Genome Sequencing Platform"/>
            <person name="Ma L.-J."/>
            <person name="Dead R."/>
            <person name="Young S."/>
            <person name="Zeng Q."/>
            <person name="Koehrsen M."/>
            <person name="Alvarado L."/>
            <person name="Berlin A."/>
            <person name="Chapman S.B."/>
            <person name="Chen Z."/>
            <person name="Freedman E."/>
            <person name="Gellesch M."/>
            <person name="Goldberg J."/>
            <person name="Griggs A."/>
            <person name="Gujja S."/>
            <person name="Heilman E.R."/>
            <person name="Heiman D."/>
            <person name="Hepburn T."/>
            <person name="Howarth C."/>
            <person name="Jen D."/>
            <person name="Larson L."/>
            <person name="Mehta T."/>
            <person name="Neiman D."/>
            <person name="Pearson M."/>
            <person name="Roberts A."/>
            <person name="Saif S."/>
            <person name="Shea T."/>
            <person name="Shenoy N."/>
            <person name="Sisk P."/>
            <person name="Stolte C."/>
            <person name="Sykes S."/>
            <person name="Walk T."/>
            <person name="White J."/>
            <person name="Yandava C."/>
            <person name="Haas B."/>
            <person name="Nusbaum C."/>
            <person name="Birren B."/>
        </authorList>
    </citation>
    <scope>NUCLEOTIDE SEQUENCE [LARGE SCALE GENOMIC DNA]</scope>
    <source>
        <strain evidence="5">R3-111a-1</strain>
    </source>
</reference>
<dbReference type="GeneID" id="20346787"/>
<name>J3NYH7_GAET3</name>
<evidence type="ECO:0000313" key="5">
    <source>
        <dbReference type="Proteomes" id="UP000006039"/>
    </source>
</evidence>
<evidence type="ECO:0000256" key="1">
    <source>
        <dbReference type="SAM" id="MobiDB-lite"/>
    </source>
</evidence>
<feature type="transmembrane region" description="Helical" evidence="2">
    <location>
        <begin position="53"/>
        <end position="71"/>
    </location>
</feature>
<evidence type="ECO:0000256" key="2">
    <source>
        <dbReference type="SAM" id="Phobius"/>
    </source>
</evidence>
<protein>
    <submittedName>
        <fullName evidence="3 4">Uncharacterized protein</fullName>
    </submittedName>
</protein>
<dbReference type="EnsemblFungi" id="EJT76410">
    <property type="protein sequence ID" value="EJT76410"/>
    <property type="gene ID" value="GGTG_06329"/>
</dbReference>
<keyword evidence="2" id="KW-1133">Transmembrane helix</keyword>
<sequence length="161" mass="17725">MAPAVVAWMARAHTHTHTHKVTHTPIRKVWRALTLGASVVSQFPPEKMEGGDGLVVVVVVVVARLSFYLLLRRIFRPTQGRCLQGACKNEDFPPSQQRAQHSPCSWAAADGPSLLGGKQGTPIRRGHHKRQTTSEISAGPRTRRSVRPRHTAQRPAPGAKR</sequence>
<dbReference type="VEuPathDB" id="FungiDB:GGTG_06329"/>
<reference evidence="3" key="3">
    <citation type="submission" date="2010-09" db="EMBL/GenBank/DDBJ databases">
        <title>Annotation of Gaeumannomyces graminis var. tritici R3-111a-1.</title>
        <authorList>
            <consortium name="The Broad Institute Genome Sequencing Platform"/>
            <person name="Ma L.-J."/>
            <person name="Dead R."/>
            <person name="Young S.K."/>
            <person name="Zeng Q."/>
            <person name="Gargeya S."/>
            <person name="Fitzgerald M."/>
            <person name="Haas B."/>
            <person name="Abouelleil A."/>
            <person name="Alvarado L."/>
            <person name="Arachchi H.M."/>
            <person name="Berlin A."/>
            <person name="Brown A."/>
            <person name="Chapman S.B."/>
            <person name="Chen Z."/>
            <person name="Dunbar C."/>
            <person name="Freedman E."/>
            <person name="Gearin G."/>
            <person name="Gellesch M."/>
            <person name="Goldberg J."/>
            <person name="Griggs A."/>
            <person name="Gujja S."/>
            <person name="Heiman D."/>
            <person name="Howarth C."/>
            <person name="Larson L."/>
            <person name="Lui A."/>
            <person name="MacDonald P.J.P."/>
            <person name="Mehta T."/>
            <person name="Montmayeur A."/>
            <person name="Murphy C."/>
            <person name="Neiman D."/>
            <person name="Pearson M."/>
            <person name="Priest M."/>
            <person name="Roberts A."/>
            <person name="Saif S."/>
            <person name="Shea T."/>
            <person name="Shenoy N."/>
            <person name="Sisk P."/>
            <person name="Stolte C."/>
            <person name="Sykes S."/>
            <person name="Yandava C."/>
            <person name="Wortman J."/>
            <person name="Nusbaum C."/>
            <person name="Birren B."/>
        </authorList>
    </citation>
    <scope>NUCLEOTIDE SEQUENCE</scope>
    <source>
        <strain evidence="3">R3-111a-1</strain>
    </source>
</reference>
<dbReference type="AlphaFoldDB" id="J3NYH7"/>
<keyword evidence="2" id="KW-0472">Membrane</keyword>
<dbReference type="EMBL" id="GL385397">
    <property type="protein sequence ID" value="EJT76410.1"/>
    <property type="molecule type" value="Genomic_DNA"/>
</dbReference>
<dbReference type="RefSeq" id="XP_009222410.1">
    <property type="nucleotide sequence ID" value="XM_009224146.1"/>
</dbReference>